<name>B4PQF9_DROYA</name>
<keyword evidence="3" id="KW-1185">Reference proteome</keyword>
<dbReference type="HOGENOM" id="CLU_1908835_0_0_1"/>
<feature type="transmembrane region" description="Helical" evidence="1">
    <location>
        <begin position="6"/>
        <end position="31"/>
    </location>
</feature>
<gene>
    <name evidence="2" type="primary">Dyak\GE26280</name>
    <name evidence="2" type="synonym">dyak_GLEANR_9835</name>
    <name evidence="2" type="synonym">GE26280</name>
    <name evidence="2" type="ORF">Dyak_GE26280</name>
</gene>
<keyword evidence="1" id="KW-0812">Transmembrane</keyword>
<reference evidence="2 3" key="2">
    <citation type="journal article" date="2007" name="PLoS Biol.">
        <title>Principles of genome evolution in the Drosophila melanogaster species group.</title>
        <authorList>
            <person name="Ranz J.M."/>
            <person name="Maurin D."/>
            <person name="Chan Y.S."/>
            <person name="von Grotthuss M."/>
            <person name="Hillier L.W."/>
            <person name="Roote J."/>
            <person name="Ashburner M."/>
            <person name="Bergman C.M."/>
        </authorList>
    </citation>
    <scope>NUCLEOTIDE SEQUENCE [LARGE SCALE GENOMIC DNA]</scope>
    <source>
        <strain evidence="3">Tai18E2 / Tucson 14021-0261.01</strain>
    </source>
</reference>
<feature type="transmembrane region" description="Helical" evidence="1">
    <location>
        <begin position="43"/>
        <end position="63"/>
    </location>
</feature>
<organism evidence="2 3">
    <name type="scientific">Drosophila yakuba</name>
    <name type="common">Fruit fly</name>
    <dbReference type="NCBI Taxonomy" id="7245"/>
    <lineage>
        <taxon>Eukaryota</taxon>
        <taxon>Metazoa</taxon>
        <taxon>Ecdysozoa</taxon>
        <taxon>Arthropoda</taxon>
        <taxon>Hexapoda</taxon>
        <taxon>Insecta</taxon>
        <taxon>Pterygota</taxon>
        <taxon>Neoptera</taxon>
        <taxon>Endopterygota</taxon>
        <taxon>Diptera</taxon>
        <taxon>Brachycera</taxon>
        <taxon>Muscomorpha</taxon>
        <taxon>Ephydroidea</taxon>
        <taxon>Drosophilidae</taxon>
        <taxon>Drosophila</taxon>
        <taxon>Sophophora</taxon>
    </lineage>
</organism>
<dbReference type="OMA" id="RTWTIMM"/>
<accession>B4PQF9</accession>
<evidence type="ECO:0000313" key="3">
    <source>
        <dbReference type="Proteomes" id="UP000002282"/>
    </source>
</evidence>
<proteinExistence type="predicted"/>
<evidence type="ECO:0000256" key="1">
    <source>
        <dbReference type="SAM" id="Phobius"/>
    </source>
</evidence>
<sequence>MVNNQYNGLVIYGLVLSFPLRMALFAVYVYLENLLAMMQLIQEVLILQLLFLCMVIKWVYLPWPDNGAALSLTFRTLKVLEIFLTTWTMMIHATTQTLRILCYGIMQLSRLFRISSQSRTWTIMMQSNKGARR</sequence>
<dbReference type="OrthoDB" id="7861293at2759"/>
<dbReference type="Proteomes" id="UP000002282">
    <property type="component" value="Chromosome 3R"/>
</dbReference>
<evidence type="ECO:0000313" key="2">
    <source>
        <dbReference type="EMBL" id="EDW97255.1"/>
    </source>
</evidence>
<reference evidence="2 3" key="1">
    <citation type="journal article" date="2007" name="Nature">
        <title>Evolution of genes and genomes on the Drosophila phylogeny.</title>
        <authorList>
            <consortium name="Drosophila 12 Genomes Consortium"/>
            <person name="Clark A.G."/>
            <person name="Eisen M.B."/>
            <person name="Smith D.R."/>
            <person name="Bergman C.M."/>
            <person name="Oliver B."/>
            <person name="Markow T.A."/>
            <person name="Kaufman T.C."/>
            <person name="Kellis M."/>
            <person name="Gelbart W."/>
            <person name="Iyer V.N."/>
            <person name="Pollard D.A."/>
            <person name="Sackton T.B."/>
            <person name="Larracuente A.M."/>
            <person name="Singh N.D."/>
            <person name="Abad J.P."/>
            <person name="Abt D.N."/>
            <person name="Adryan B."/>
            <person name="Aguade M."/>
            <person name="Akashi H."/>
            <person name="Anderson W.W."/>
            <person name="Aquadro C.F."/>
            <person name="Ardell D.H."/>
            <person name="Arguello R."/>
            <person name="Artieri C.G."/>
            <person name="Barbash D.A."/>
            <person name="Barker D."/>
            <person name="Barsanti P."/>
            <person name="Batterham P."/>
            <person name="Batzoglou S."/>
            <person name="Begun D."/>
            <person name="Bhutkar A."/>
            <person name="Blanco E."/>
            <person name="Bosak S.A."/>
            <person name="Bradley R.K."/>
            <person name="Brand A.D."/>
            <person name="Brent M.R."/>
            <person name="Brooks A.N."/>
            <person name="Brown R.H."/>
            <person name="Butlin R.K."/>
            <person name="Caggese C."/>
            <person name="Calvi B.R."/>
            <person name="Bernardo de Carvalho A."/>
            <person name="Caspi A."/>
            <person name="Castrezana S."/>
            <person name="Celniker S.E."/>
            <person name="Chang J.L."/>
            <person name="Chapple C."/>
            <person name="Chatterji S."/>
            <person name="Chinwalla A."/>
            <person name="Civetta A."/>
            <person name="Clifton S.W."/>
            <person name="Comeron J.M."/>
            <person name="Costello J.C."/>
            <person name="Coyne J.A."/>
            <person name="Daub J."/>
            <person name="David R.G."/>
            <person name="Delcher A.L."/>
            <person name="Delehaunty K."/>
            <person name="Do C.B."/>
            <person name="Ebling H."/>
            <person name="Edwards K."/>
            <person name="Eickbush T."/>
            <person name="Evans J.D."/>
            <person name="Filipski A."/>
            <person name="Findeiss S."/>
            <person name="Freyhult E."/>
            <person name="Fulton L."/>
            <person name="Fulton R."/>
            <person name="Garcia A.C."/>
            <person name="Gardiner A."/>
            <person name="Garfield D.A."/>
            <person name="Garvin B.E."/>
            <person name="Gibson G."/>
            <person name="Gilbert D."/>
            <person name="Gnerre S."/>
            <person name="Godfrey J."/>
            <person name="Good R."/>
            <person name="Gotea V."/>
            <person name="Gravely B."/>
            <person name="Greenberg A.J."/>
            <person name="Griffiths-Jones S."/>
            <person name="Gross S."/>
            <person name="Guigo R."/>
            <person name="Gustafson E.A."/>
            <person name="Haerty W."/>
            <person name="Hahn M.W."/>
            <person name="Halligan D.L."/>
            <person name="Halpern A.L."/>
            <person name="Halter G.M."/>
            <person name="Han M.V."/>
            <person name="Heger A."/>
            <person name="Hillier L."/>
            <person name="Hinrichs A.S."/>
            <person name="Holmes I."/>
            <person name="Hoskins R.A."/>
            <person name="Hubisz M.J."/>
            <person name="Hultmark D."/>
            <person name="Huntley M.A."/>
            <person name="Jaffe D.B."/>
            <person name="Jagadeeshan S."/>
            <person name="Jeck W.R."/>
            <person name="Johnson J."/>
            <person name="Jones C.D."/>
            <person name="Jordan W.C."/>
            <person name="Karpen G.H."/>
            <person name="Kataoka E."/>
            <person name="Keightley P.D."/>
            <person name="Kheradpour P."/>
            <person name="Kirkness E.F."/>
            <person name="Koerich L.B."/>
            <person name="Kristiansen K."/>
            <person name="Kudrna D."/>
            <person name="Kulathinal R.J."/>
            <person name="Kumar S."/>
            <person name="Kwok R."/>
            <person name="Lander E."/>
            <person name="Langley C.H."/>
            <person name="Lapoint R."/>
            <person name="Lazzaro B.P."/>
            <person name="Lee S.J."/>
            <person name="Levesque L."/>
            <person name="Li R."/>
            <person name="Lin C.F."/>
            <person name="Lin M.F."/>
            <person name="Lindblad-Toh K."/>
            <person name="Llopart A."/>
            <person name="Long M."/>
            <person name="Low L."/>
            <person name="Lozovsky E."/>
            <person name="Lu J."/>
            <person name="Luo M."/>
            <person name="Machado C.A."/>
            <person name="Makalowski W."/>
            <person name="Marzo M."/>
            <person name="Matsuda M."/>
            <person name="Matzkin L."/>
            <person name="McAllister B."/>
            <person name="McBride C.S."/>
            <person name="McKernan B."/>
            <person name="McKernan K."/>
            <person name="Mendez-Lago M."/>
            <person name="Minx P."/>
            <person name="Mollenhauer M.U."/>
            <person name="Montooth K."/>
            <person name="Mount S.M."/>
            <person name="Mu X."/>
            <person name="Myers E."/>
            <person name="Negre B."/>
            <person name="Newfeld S."/>
            <person name="Nielsen R."/>
            <person name="Noor M.A."/>
            <person name="O'Grady P."/>
            <person name="Pachter L."/>
            <person name="Papaceit M."/>
            <person name="Parisi M.J."/>
            <person name="Parisi M."/>
            <person name="Parts L."/>
            <person name="Pedersen J.S."/>
            <person name="Pesole G."/>
            <person name="Phillippy A.M."/>
            <person name="Ponting C.P."/>
            <person name="Pop M."/>
            <person name="Porcelli D."/>
            <person name="Powell J.R."/>
            <person name="Prohaska S."/>
            <person name="Pruitt K."/>
            <person name="Puig M."/>
            <person name="Quesneville H."/>
            <person name="Ram K.R."/>
            <person name="Rand D."/>
            <person name="Rasmussen M.D."/>
            <person name="Reed L.K."/>
            <person name="Reenan R."/>
            <person name="Reily A."/>
            <person name="Remington K.A."/>
            <person name="Rieger T.T."/>
            <person name="Ritchie M.G."/>
            <person name="Robin C."/>
            <person name="Rogers Y.H."/>
            <person name="Rohde C."/>
            <person name="Rozas J."/>
            <person name="Rubenfield M.J."/>
            <person name="Ruiz A."/>
            <person name="Russo S."/>
            <person name="Salzberg S.L."/>
            <person name="Sanchez-Gracia A."/>
            <person name="Saranga D.J."/>
            <person name="Sato H."/>
            <person name="Schaeffer S.W."/>
            <person name="Schatz M.C."/>
            <person name="Schlenke T."/>
            <person name="Schwartz R."/>
            <person name="Segarra C."/>
            <person name="Singh R.S."/>
            <person name="Sirot L."/>
            <person name="Sirota M."/>
            <person name="Sisneros N.B."/>
            <person name="Smith C.D."/>
            <person name="Smith T.F."/>
            <person name="Spieth J."/>
            <person name="Stage D.E."/>
            <person name="Stark A."/>
            <person name="Stephan W."/>
            <person name="Strausberg R.L."/>
            <person name="Strempel S."/>
            <person name="Sturgill D."/>
            <person name="Sutton G."/>
            <person name="Sutton G.G."/>
            <person name="Tao W."/>
            <person name="Teichmann S."/>
            <person name="Tobari Y.N."/>
            <person name="Tomimura Y."/>
            <person name="Tsolas J.M."/>
            <person name="Valente V.L."/>
            <person name="Venter E."/>
            <person name="Venter J.C."/>
            <person name="Vicario S."/>
            <person name="Vieira F.G."/>
            <person name="Vilella A.J."/>
            <person name="Villasante A."/>
            <person name="Walenz B."/>
            <person name="Wang J."/>
            <person name="Wasserman M."/>
            <person name="Watts T."/>
            <person name="Wilson D."/>
            <person name="Wilson R.K."/>
            <person name="Wing R.A."/>
            <person name="Wolfner M.F."/>
            <person name="Wong A."/>
            <person name="Wong G.K."/>
            <person name="Wu C.I."/>
            <person name="Wu G."/>
            <person name="Yamamoto D."/>
            <person name="Yang H.P."/>
            <person name="Yang S.P."/>
            <person name="Yorke J.A."/>
            <person name="Yoshida K."/>
            <person name="Zdobnov E."/>
            <person name="Zhang P."/>
            <person name="Zhang Y."/>
            <person name="Zimin A.V."/>
            <person name="Baldwin J."/>
            <person name="Abdouelleil A."/>
            <person name="Abdulkadir J."/>
            <person name="Abebe A."/>
            <person name="Abera B."/>
            <person name="Abreu J."/>
            <person name="Acer S.C."/>
            <person name="Aftuck L."/>
            <person name="Alexander A."/>
            <person name="An P."/>
            <person name="Anderson E."/>
            <person name="Anderson S."/>
            <person name="Arachi H."/>
            <person name="Azer M."/>
            <person name="Bachantsang P."/>
            <person name="Barry A."/>
            <person name="Bayul T."/>
            <person name="Berlin A."/>
            <person name="Bessette D."/>
            <person name="Bloom T."/>
            <person name="Blye J."/>
            <person name="Boguslavskiy L."/>
            <person name="Bonnet C."/>
            <person name="Boukhgalter B."/>
            <person name="Bourzgui I."/>
            <person name="Brown A."/>
            <person name="Cahill P."/>
            <person name="Channer S."/>
            <person name="Cheshatsang Y."/>
            <person name="Chuda L."/>
            <person name="Citroen M."/>
            <person name="Collymore A."/>
            <person name="Cooke P."/>
            <person name="Costello M."/>
            <person name="D'Aco K."/>
            <person name="Daza R."/>
            <person name="De Haan G."/>
            <person name="DeGray S."/>
            <person name="DeMaso C."/>
            <person name="Dhargay N."/>
            <person name="Dooley K."/>
            <person name="Dooley E."/>
            <person name="Doricent M."/>
            <person name="Dorje P."/>
            <person name="Dorjee K."/>
            <person name="Dupes A."/>
            <person name="Elong R."/>
            <person name="Falk J."/>
            <person name="Farina A."/>
            <person name="Faro S."/>
            <person name="Ferguson D."/>
            <person name="Fisher S."/>
            <person name="Foley C.D."/>
            <person name="Franke A."/>
            <person name="Friedrich D."/>
            <person name="Gadbois L."/>
            <person name="Gearin G."/>
            <person name="Gearin C.R."/>
            <person name="Giannoukos G."/>
            <person name="Goode T."/>
            <person name="Graham J."/>
            <person name="Grandbois E."/>
            <person name="Grewal S."/>
            <person name="Gyaltsen K."/>
            <person name="Hafez N."/>
            <person name="Hagos B."/>
            <person name="Hall J."/>
            <person name="Henson C."/>
            <person name="Hollinger A."/>
            <person name="Honan T."/>
            <person name="Huard M.D."/>
            <person name="Hughes L."/>
            <person name="Hurhula B."/>
            <person name="Husby M.E."/>
            <person name="Kamat A."/>
            <person name="Kanga B."/>
            <person name="Kashin S."/>
            <person name="Khazanovich D."/>
            <person name="Kisner P."/>
            <person name="Lance K."/>
            <person name="Lara M."/>
            <person name="Lee W."/>
            <person name="Lennon N."/>
            <person name="Letendre F."/>
            <person name="LeVine R."/>
            <person name="Lipovsky A."/>
            <person name="Liu X."/>
            <person name="Liu J."/>
            <person name="Liu S."/>
            <person name="Lokyitsang T."/>
            <person name="Lokyitsang Y."/>
            <person name="Lubonja R."/>
            <person name="Lui A."/>
            <person name="MacDonald P."/>
            <person name="Magnisalis V."/>
            <person name="Maru K."/>
            <person name="Matthews C."/>
            <person name="McCusker W."/>
            <person name="McDonough S."/>
            <person name="Mehta T."/>
            <person name="Meldrim J."/>
            <person name="Meneus L."/>
            <person name="Mihai O."/>
            <person name="Mihalev A."/>
            <person name="Mihova T."/>
            <person name="Mittelman R."/>
            <person name="Mlenga V."/>
            <person name="Montmayeur A."/>
            <person name="Mulrain L."/>
            <person name="Navidi A."/>
            <person name="Naylor J."/>
            <person name="Negash T."/>
            <person name="Nguyen T."/>
            <person name="Nguyen N."/>
            <person name="Nicol R."/>
            <person name="Norbu C."/>
            <person name="Norbu N."/>
            <person name="Novod N."/>
            <person name="O'Neill B."/>
            <person name="Osman S."/>
            <person name="Markiewicz E."/>
            <person name="Oyono O.L."/>
            <person name="Patti C."/>
            <person name="Phunkhang P."/>
            <person name="Pierre F."/>
            <person name="Priest M."/>
            <person name="Raghuraman S."/>
            <person name="Rege F."/>
            <person name="Reyes R."/>
            <person name="Rise C."/>
            <person name="Rogov P."/>
            <person name="Ross K."/>
            <person name="Ryan E."/>
            <person name="Settipalli S."/>
            <person name="Shea T."/>
            <person name="Sherpa N."/>
            <person name="Shi L."/>
            <person name="Shih D."/>
            <person name="Sparrow T."/>
            <person name="Spaulding J."/>
            <person name="Stalker J."/>
            <person name="Stange-Thomann N."/>
            <person name="Stavropoulos S."/>
            <person name="Stone C."/>
            <person name="Strader C."/>
            <person name="Tesfaye S."/>
            <person name="Thomson T."/>
            <person name="Thoulutsang Y."/>
            <person name="Thoulutsang D."/>
            <person name="Topham K."/>
            <person name="Topping I."/>
            <person name="Tsamla T."/>
            <person name="Vassiliev H."/>
            <person name="Vo A."/>
            <person name="Wangchuk T."/>
            <person name="Wangdi T."/>
            <person name="Weiand M."/>
            <person name="Wilkinson J."/>
            <person name="Wilson A."/>
            <person name="Yadav S."/>
            <person name="Young G."/>
            <person name="Yu Q."/>
            <person name="Zembek L."/>
            <person name="Zhong D."/>
            <person name="Zimmer A."/>
            <person name="Zwirko Z."/>
            <person name="Jaffe D.B."/>
            <person name="Alvarez P."/>
            <person name="Brockman W."/>
            <person name="Butler J."/>
            <person name="Chin C."/>
            <person name="Gnerre S."/>
            <person name="Grabherr M."/>
            <person name="Kleber M."/>
            <person name="Mauceli E."/>
            <person name="MacCallum I."/>
        </authorList>
    </citation>
    <scope>NUCLEOTIDE SEQUENCE [LARGE SCALE GENOMIC DNA]</scope>
    <source>
        <strain evidence="3">Tai18E2 / Tucson 14021-0261.01</strain>
    </source>
</reference>
<keyword evidence="1" id="KW-1133">Transmembrane helix</keyword>
<dbReference type="KEGG" id="dya:Dyak_GE26280"/>
<keyword evidence="1" id="KW-0472">Membrane</keyword>
<dbReference type="PhylomeDB" id="B4PQF9"/>
<dbReference type="AlphaFoldDB" id="B4PQF9"/>
<protein>
    <submittedName>
        <fullName evidence="2">Uncharacterized protein</fullName>
    </submittedName>
</protein>
<feature type="transmembrane region" description="Helical" evidence="1">
    <location>
        <begin position="83"/>
        <end position="106"/>
    </location>
</feature>
<dbReference type="EMBL" id="CM000160">
    <property type="protein sequence ID" value="EDW97255.1"/>
    <property type="molecule type" value="Genomic_DNA"/>
</dbReference>